<evidence type="ECO:0000313" key="8">
    <source>
        <dbReference type="EMBL" id="PIS05459.1"/>
    </source>
</evidence>
<dbReference type="SUPFAM" id="SSF109755">
    <property type="entry name" value="PhoU-like"/>
    <property type="match status" value="1"/>
</dbReference>
<dbReference type="EMBL" id="PEZZ01000006">
    <property type="protein sequence ID" value="PIS05459.1"/>
    <property type="molecule type" value="Genomic_DNA"/>
</dbReference>
<comment type="caution">
    <text evidence="8">The sequence shown here is derived from an EMBL/GenBank/DDBJ whole genome shotgun (WGS) entry which is preliminary data.</text>
</comment>
<evidence type="ECO:0000256" key="4">
    <source>
        <dbReference type="ARBA" id="ARBA00022989"/>
    </source>
</evidence>
<organism evidence="8 9">
    <name type="scientific">Candidatus Buchananbacteria bacterium CG10_big_fil_rev_8_21_14_0_10_42_9</name>
    <dbReference type="NCBI Taxonomy" id="1974526"/>
    <lineage>
        <taxon>Bacteria</taxon>
        <taxon>Candidatus Buchananiibacteriota</taxon>
    </lineage>
</organism>
<dbReference type="InterPro" id="IPR038078">
    <property type="entry name" value="PhoU-like_sf"/>
</dbReference>
<dbReference type="PANTHER" id="PTHR10010:SF46">
    <property type="entry name" value="SODIUM-DEPENDENT PHOSPHATE TRANSPORT PROTEIN 2B"/>
    <property type="match status" value="1"/>
</dbReference>
<feature type="transmembrane region" description="Helical" evidence="6">
    <location>
        <begin position="251"/>
        <end position="273"/>
    </location>
</feature>
<evidence type="ECO:0000256" key="5">
    <source>
        <dbReference type="ARBA" id="ARBA00023136"/>
    </source>
</evidence>
<dbReference type="InterPro" id="IPR026022">
    <property type="entry name" value="PhoU_dom"/>
</dbReference>
<dbReference type="NCBIfam" id="TIGR00704">
    <property type="entry name" value="NaPi_cotrn_rel"/>
    <property type="match status" value="1"/>
</dbReference>
<dbReference type="Gene3D" id="1.20.58.220">
    <property type="entry name" value="Phosphate transport system protein phou homolog 2, domain 2"/>
    <property type="match status" value="1"/>
</dbReference>
<evidence type="ECO:0000256" key="3">
    <source>
        <dbReference type="ARBA" id="ARBA00022692"/>
    </source>
</evidence>
<name>A0A2H0W267_9BACT</name>
<accession>A0A2H0W267</accession>
<keyword evidence="5 6" id="KW-0472">Membrane</keyword>
<feature type="transmembrane region" description="Helical" evidence="6">
    <location>
        <begin position="47"/>
        <end position="72"/>
    </location>
</feature>
<feature type="transmembrane region" description="Helical" evidence="6">
    <location>
        <begin position="285"/>
        <end position="309"/>
    </location>
</feature>
<sequence>MMQTVIFYSLGGLALLFFGMREMSDGLQKVAGDKLKRVLHFFTKNRLFAVLAGLAITTLFQSSSATTILIVGFVNAQLLSLTQAIGVIMGANIGTTITAWLVSAFSVFKITQYTLPAIALGIFLMHFAKLHKTRYWGQFIFGFGILFLGLGFMKDAFEPLEGSQLLKDFFVYFSDYPILGVLAGIIFTIILQSSSATIAILQLLALKGLISFDAALPILIGDNIGTTITAQLAAYSVRSTNARRAANAHSIFNLVGAAWALPLVYFGIFSSLVRTIVPVEVTAASVTLLIAVSHTFFNVFNTILFLPFVSKLEVLVLKLTPRGNNFEYEGPRYLDKNLLHSSSLSIEAVVREIKHMLGIAKEVFELSIDGFRRNQDNLRQVSSLEKNVDTLQVDIFRYLTLISQTEMNANDAKRMPRIYHTVNDVEKISDYGERLMILQQRLESVYDEGVIKYFQKISEYTLVALRELIYSLDDDKDGQAHAQKVLGICGQIKSTAENLQEQHLQRLSGGVANIAVEQVLGDAINIIESARRHIKNVAEARLSGKLMS</sequence>
<feature type="transmembrane region" description="Helical" evidence="6">
    <location>
        <begin position="84"/>
        <end position="104"/>
    </location>
</feature>
<feature type="transmembrane region" description="Helical" evidence="6">
    <location>
        <begin position="176"/>
        <end position="201"/>
    </location>
</feature>
<dbReference type="GO" id="GO:0005436">
    <property type="term" value="F:sodium:phosphate symporter activity"/>
    <property type="evidence" value="ECO:0007669"/>
    <property type="project" value="InterPro"/>
</dbReference>
<dbReference type="GO" id="GO:0044341">
    <property type="term" value="P:sodium-dependent phosphate transport"/>
    <property type="evidence" value="ECO:0007669"/>
    <property type="project" value="InterPro"/>
</dbReference>
<dbReference type="Pfam" id="PF02690">
    <property type="entry name" value="Na_Pi_cotrans"/>
    <property type="match status" value="1"/>
</dbReference>
<dbReference type="InterPro" id="IPR003841">
    <property type="entry name" value="Na/Pi_transpt"/>
</dbReference>
<feature type="domain" description="PhoU" evidence="7">
    <location>
        <begin position="353"/>
        <end position="434"/>
    </location>
</feature>
<evidence type="ECO:0000256" key="6">
    <source>
        <dbReference type="SAM" id="Phobius"/>
    </source>
</evidence>
<feature type="transmembrane region" description="Helical" evidence="6">
    <location>
        <begin position="110"/>
        <end position="128"/>
    </location>
</feature>
<dbReference type="PANTHER" id="PTHR10010">
    <property type="entry name" value="SOLUTE CARRIER FAMILY 34 SODIUM PHOSPHATE , MEMBER 2-RELATED"/>
    <property type="match status" value="1"/>
</dbReference>
<evidence type="ECO:0000256" key="2">
    <source>
        <dbReference type="ARBA" id="ARBA00022475"/>
    </source>
</evidence>
<proteinExistence type="predicted"/>
<protein>
    <recommendedName>
        <fullName evidence="7">PhoU domain-containing protein</fullName>
    </recommendedName>
</protein>
<keyword evidence="3 6" id="KW-0812">Transmembrane</keyword>
<gene>
    <name evidence="8" type="ORF">COT81_01000</name>
</gene>
<dbReference type="InterPro" id="IPR004633">
    <property type="entry name" value="NaPi_cotrn-rel/YqeW-like"/>
</dbReference>
<comment type="subcellular location">
    <subcellularLocation>
        <location evidence="1">Cell membrane</location>
        <topology evidence="1">Multi-pass membrane protein</topology>
    </subcellularLocation>
</comment>
<keyword evidence="4 6" id="KW-1133">Transmembrane helix</keyword>
<dbReference type="NCBIfam" id="NF037997">
    <property type="entry name" value="Na_Pi_symport"/>
    <property type="match status" value="1"/>
</dbReference>
<evidence type="ECO:0000259" key="7">
    <source>
        <dbReference type="Pfam" id="PF01895"/>
    </source>
</evidence>
<keyword evidence="2" id="KW-1003">Cell membrane</keyword>
<evidence type="ECO:0000313" key="9">
    <source>
        <dbReference type="Proteomes" id="UP000230935"/>
    </source>
</evidence>
<dbReference type="Pfam" id="PF01895">
    <property type="entry name" value="PhoU"/>
    <property type="match status" value="1"/>
</dbReference>
<dbReference type="Proteomes" id="UP000230935">
    <property type="component" value="Unassembled WGS sequence"/>
</dbReference>
<dbReference type="GO" id="GO:0005886">
    <property type="term" value="C:plasma membrane"/>
    <property type="evidence" value="ECO:0007669"/>
    <property type="project" value="UniProtKB-SubCell"/>
</dbReference>
<evidence type="ECO:0000256" key="1">
    <source>
        <dbReference type="ARBA" id="ARBA00004651"/>
    </source>
</evidence>
<reference evidence="9" key="1">
    <citation type="submission" date="2017-09" db="EMBL/GenBank/DDBJ databases">
        <title>Depth-based differentiation of microbial function through sediment-hosted aquifers and enrichment of novel symbionts in the deep terrestrial subsurface.</title>
        <authorList>
            <person name="Probst A.J."/>
            <person name="Ladd B."/>
            <person name="Jarett J.K."/>
            <person name="Geller-Mcgrath D.E."/>
            <person name="Sieber C.M.K."/>
            <person name="Emerson J.B."/>
            <person name="Anantharaman K."/>
            <person name="Thomas B.C."/>
            <person name="Malmstrom R."/>
            <person name="Stieglmeier M."/>
            <person name="Klingl A."/>
            <person name="Woyke T."/>
            <person name="Ryan C.M."/>
            <person name="Banfield J.F."/>
        </authorList>
    </citation>
    <scope>NUCLEOTIDE SEQUENCE [LARGE SCALE GENOMIC DNA]</scope>
</reference>
<dbReference type="AlphaFoldDB" id="A0A2H0W267"/>
<feature type="transmembrane region" description="Helical" evidence="6">
    <location>
        <begin position="135"/>
        <end position="153"/>
    </location>
</feature>